<keyword evidence="4" id="KW-1185">Reference proteome</keyword>
<evidence type="ECO:0000256" key="1">
    <source>
        <dbReference type="SAM" id="MobiDB-lite"/>
    </source>
</evidence>
<feature type="compositionally biased region" description="Gly residues" evidence="1">
    <location>
        <begin position="120"/>
        <end position="131"/>
    </location>
</feature>
<proteinExistence type="predicted"/>
<organism evidence="3 4">
    <name type="scientific">Pisum sativum</name>
    <name type="common">Garden pea</name>
    <name type="synonym">Lathyrus oleraceus</name>
    <dbReference type="NCBI Taxonomy" id="3888"/>
    <lineage>
        <taxon>Eukaryota</taxon>
        <taxon>Viridiplantae</taxon>
        <taxon>Streptophyta</taxon>
        <taxon>Embryophyta</taxon>
        <taxon>Tracheophyta</taxon>
        <taxon>Spermatophyta</taxon>
        <taxon>Magnoliopsida</taxon>
        <taxon>eudicotyledons</taxon>
        <taxon>Gunneridae</taxon>
        <taxon>Pentapetalae</taxon>
        <taxon>rosids</taxon>
        <taxon>fabids</taxon>
        <taxon>Fabales</taxon>
        <taxon>Fabaceae</taxon>
        <taxon>Papilionoideae</taxon>
        <taxon>50 kb inversion clade</taxon>
        <taxon>NPAAA clade</taxon>
        <taxon>Hologalegina</taxon>
        <taxon>IRL clade</taxon>
        <taxon>Fabeae</taxon>
        <taxon>Lathyrus</taxon>
    </lineage>
</organism>
<feature type="compositionally biased region" description="Gly residues" evidence="1">
    <location>
        <begin position="18"/>
        <end position="32"/>
    </location>
</feature>
<dbReference type="AlphaFoldDB" id="A0A9D5AQY2"/>
<feature type="region of interest" description="Disordered" evidence="1">
    <location>
        <begin position="107"/>
        <end position="131"/>
    </location>
</feature>
<comment type="caution">
    <text evidence="3">The sequence shown here is derived from an EMBL/GenBank/DDBJ whole genome shotgun (WGS) entry which is preliminary data.</text>
</comment>
<evidence type="ECO:0000259" key="2">
    <source>
        <dbReference type="Pfam" id="PF13963"/>
    </source>
</evidence>
<dbReference type="Pfam" id="PF13963">
    <property type="entry name" value="Transpos_assoc"/>
    <property type="match status" value="1"/>
</dbReference>
<protein>
    <recommendedName>
        <fullName evidence="2">Transposase-associated domain-containing protein</fullName>
    </recommendedName>
</protein>
<dbReference type="Proteomes" id="UP001058974">
    <property type="component" value="Chromosome 4"/>
</dbReference>
<evidence type="ECO:0000313" key="3">
    <source>
        <dbReference type="EMBL" id="KAI5418268.1"/>
    </source>
</evidence>
<feature type="region of interest" description="Disordered" evidence="1">
    <location>
        <begin position="1"/>
        <end position="46"/>
    </location>
</feature>
<feature type="domain" description="Transposase-associated" evidence="2">
    <location>
        <begin position="52"/>
        <end position="108"/>
    </location>
</feature>
<name>A0A9D5AQY2_PEA</name>
<dbReference type="Gramene" id="Psat04G0277200-T1">
    <property type="protein sequence ID" value="KAI5418268.1"/>
    <property type="gene ID" value="KIW84_042772"/>
</dbReference>
<sequence length="131" mass="14132">MGIYGDEDEELYSPVVGNGDGDGENIGAGQGVGKHPPHIPCHVDIPRSNHEQTLDKGGIRCHCVKCVCIPLKKPSEVRIPLKKPSEVRNHLYKDGFLPNYYTWTTHGEENQTNGYSSSGGNVGGDNSGDEG</sequence>
<feature type="compositionally biased region" description="Acidic residues" evidence="1">
    <location>
        <begin position="1"/>
        <end position="11"/>
    </location>
</feature>
<accession>A0A9D5AQY2</accession>
<dbReference type="EMBL" id="JAMSHJ010000004">
    <property type="protein sequence ID" value="KAI5418268.1"/>
    <property type="molecule type" value="Genomic_DNA"/>
</dbReference>
<evidence type="ECO:0000313" key="4">
    <source>
        <dbReference type="Proteomes" id="UP001058974"/>
    </source>
</evidence>
<reference evidence="3 4" key="1">
    <citation type="journal article" date="2022" name="Nat. Genet.">
        <title>Improved pea reference genome and pan-genome highlight genomic features and evolutionary characteristics.</title>
        <authorList>
            <person name="Yang T."/>
            <person name="Liu R."/>
            <person name="Luo Y."/>
            <person name="Hu S."/>
            <person name="Wang D."/>
            <person name="Wang C."/>
            <person name="Pandey M.K."/>
            <person name="Ge S."/>
            <person name="Xu Q."/>
            <person name="Li N."/>
            <person name="Li G."/>
            <person name="Huang Y."/>
            <person name="Saxena R.K."/>
            <person name="Ji Y."/>
            <person name="Li M."/>
            <person name="Yan X."/>
            <person name="He Y."/>
            <person name="Liu Y."/>
            <person name="Wang X."/>
            <person name="Xiang C."/>
            <person name="Varshney R.K."/>
            <person name="Ding H."/>
            <person name="Gao S."/>
            <person name="Zong X."/>
        </authorList>
    </citation>
    <scope>NUCLEOTIDE SEQUENCE [LARGE SCALE GENOMIC DNA]</scope>
    <source>
        <strain evidence="3 4">cv. Zhongwan 6</strain>
    </source>
</reference>
<gene>
    <name evidence="3" type="ORF">KIW84_042772</name>
</gene>
<dbReference type="InterPro" id="IPR029480">
    <property type="entry name" value="Transpos_assoc"/>
</dbReference>